<keyword evidence="3 8" id="KW-0694">RNA-binding</keyword>
<feature type="non-terminal residue" evidence="9">
    <location>
        <position position="1"/>
    </location>
</feature>
<gene>
    <name evidence="9" type="ORF">UX18_C0025G0020</name>
</gene>
<evidence type="ECO:0000256" key="6">
    <source>
        <dbReference type="ARBA" id="ARBA00035481"/>
    </source>
</evidence>
<evidence type="ECO:0000256" key="2">
    <source>
        <dbReference type="ARBA" id="ARBA00022730"/>
    </source>
</evidence>
<name>A0A837IGB4_9BACT</name>
<comment type="similarity">
    <text evidence="1 7">Belongs to the universal ribosomal protein uL23 family.</text>
</comment>
<dbReference type="GO" id="GO:0006412">
    <property type="term" value="P:translation"/>
    <property type="evidence" value="ECO:0007669"/>
    <property type="project" value="InterPro"/>
</dbReference>
<dbReference type="Pfam" id="PF00276">
    <property type="entry name" value="Ribosomal_L23"/>
    <property type="match status" value="1"/>
</dbReference>
<dbReference type="HAMAP" id="MF_01369_B">
    <property type="entry name" value="Ribosomal_uL23_B"/>
    <property type="match status" value="1"/>
</dbReference>
<dbReference type="InterPro" id="IPR012678">
    <property type="entry name" value="Ribosomal_uL23/eL15/eS24_sf"/>
</dbReference>
<dbReference type="Gene3D" id="3.30.70.330">
    <property type="match status" value="1"/>
</dbReference>
<keyword evidence="2 8" id="KW-0699">rRNA-binding</keyword>
<evidence type="ECO:0000313" key="10">
    <source>
        <dbReference type="Proteomes" id="UP000034909"/>
    </source>
</evidence>
<keyword evidence="4 7" id="KW-0689">Ribosomal protein</keyword>
<evidence type="ECO:0000256" key="4">
    <source>
        <dbReference type="ARBA" id="ARBA00022980"/>
    </source>
</evidence>
<dbReference type="SUPFAM" id="SSF54189">
    <property type="entry name" value="Ribosomal proteins S24e, L23 and L15e"/>
    <property type="match status" value="1"/>
</dbReference>
<evidence type="ECO:0000256" key="5">
    <source>
        <dbReference type="ARBA" id="ARBA00023274"/>
    </source>
</evidence>
<sequence length="106" mass="11524">EQNKSVGARGGTKSQSELARRLLIAPHISEKATMLGEGRYVFKVTGGANKNSLKKAIEDRYGVGVEAVNIVAPREKQRRRGANLGIKSGFKKAVIKLKEGQTISEF</sequence>
<accession>A0A837IGB4</accession>
<evidence type="ECO:0000256" key="3">
    <source>
        <dbReference type="ARBA" id="ARBA00022884"/>
    </source>
</evidence>
<evidence type="ECO:0000256" key="7">
    <source>
        <dbReference type="RuleBase" id="RU003934"/>
    </source>
</evidence>
<evidence type="ECO:0000313" key="9">
    <source>
        <dbReference type="EMBL" id="KKU12386.1"/>
    </source>
</evidence>
<dbReference type="PROSITE" id="PS00050">
    <property type="entry name" value="RIBOSOMAL_L23"/>
    <property type="match status" value="1"/>
</dbReference>
<dbReference type="GO" id="GO:1990904">
    <property type="term" value="C:ribonucleoprotein complex"/>
    <property type="evidence" value="ECO:0007669"/>
    <property type="project" value="UniProtKB-KW"/>
</dbReference>
<dbReference type="EMBL" id="LCLF01000025">
    <property type="protein sequence ID" value="KKU12386.1"/>
    <property type="molecule type" value="Genomic_DNA"/>
</dbReference>
<dbReference type="GO" id="GO:0019843">
    <property type="term" value="F:rRNA binding"/>
    <property type="evidence" value="ECO:0007669"/>
    <property type="project" value="UniProtKB-KW"/>
</dbReference>
<dbReference type="GO" id="GO:0003735">
    <property type="term" value="F:structural constituent of ribosome"/>
    <property type="evidence" value="ECO:0007669"/>
    <property type="project" value="InterPro"/>
</dbReference>
<organism evidence="9 10">
    <name type="scientific">Candidatus Azambacteria bacterium GW2011_GWC2_45_7b</name>
    <dbReference type="NCBI Taxonomy" id="1618621"/>
    <lineage>
        <taxon>Bacteria</taxon>
        <taxon>Candidatus Azamiibacteriota</taxon>
    </lineage>
</organism>
<reference evidence="9 10" key="1">
    <citation type="journal article" date="2015" name="Nature">
        <title>rRNA introns, odd ribosomes, and small enigmatic genomes across a large radiation of phyla.</title>
        <authorList>
            <person name="Brown C.T."/>
            <person name="Hug L.A."/>
            <person name="Thomas B.C."/>
            <person name="Sharon I."/>
            <person name="Castelle C.J."/>
            <person name="Singh A."/>
            <person name="Wilkins M.J."/>
            <person name="Williams K.H."/>
            <person name="Banfield J.F."/>
        </authorList>
    </citation>
    <scope>NUCLEOTIDE SEQUENCE [LARGE SCALE GENOMIC DNA]</scope>
</reference>
<proteinExistence type="inferred from homology"/>
<keyword evidence="5 7" id="KW-0687">Ribonucleoprotein</keyword>
<dbReference type="Proteomes" id="UP000034909">
    <property type="component" value="Unassembled WGS sequence"/>
</dbReference>
<dbReference type="GO" id="GO:0005840">
    <property type="term" value="C:ribosome"/>
    <property type="evidence" value="ECO:0007669"/>
    <property type="project" value="UniProtKB-KW"/>
</dbReference>
<protein>
    <recommendedName>
        <fullName evidence="6 8">50S ribosomal protein L23</fullName>
    </recommendedName>
</protein>
<dbReference type="AlphaFoldDB" id="A0A837IGB4"/>
<dbReference type="NCBIfam" id="NF004363">
    <property type="entry name" value="PRK05738.2-4"/>
    <property type="match status" value="1"/>
</dbReference>
<evidence type="ECO:0000256" key="8">
    <source>
        <dbReference type="RuleBase" id="RU003935"/>
    </source>
</evidence>
<dbReference type="InterPro" id="IPR013025">
    <property type="entry name" value="Ribosomal_uL23-like"/>
</dbReference>
<comment type="caution">
    <text evidence="9">The sequence shown here is derived from an EMBL/GenBank/DDBJ whole genome shotgun (WGS) entry which is preliminary data.</text>
</comment>
<evidence type="ECO:0000256" key="1">
    <source>
        <dbReference type="ARBA" id="ARBA00006700"/>
    </source>
</evidence>
<dbReference type="InterPro" id="IPR012677">
    <property type="entry name" value="Nucleotide-bd_a/b_plait_sf"/>
</dbReference>
<dbReference type="InterPro" id="IPR001014">
    <property type="entry name" value="Ribosomal_uL23_CS"/>
</dbReference>